<dbReference type="EMBL" id="QTTN01000021">
    <property type="protein sequence ID" value="REE80220.1"/>
    <property type="molecule type" value="Genomic_DNA"/>
</dbReference>
<name>A0A3D9RK11_9BACL</name>
<evidence type="ECO:0000313" key="2">
    <source>
        <dbReference type="Proteomes" id="UP000256304"/>
    </source>
</evidence>
<dbReference type="InterPro" id="IPR021617">
    <property type="entry name" value="DUF3231"/>
</dbReference>
<protein>
    <submittedName>
        <fullName evidence="1">Uncharacterized protein DUF3231</fullName>
    </submittedName>
</protein>
<accession>A0A3D9RK11</accession>
<dbReference type="Pfam" id="PF11553">
    <property type="entry name" value="DUF3231"/>
    <property type="match status" value="2"/>
</dbReference>
<organism evidence="1 2">
    <name type="scientific">Paenibacillus taihuensis</name>
    <dbReference type="NCBI Taxonomy" id="1156355"/>
    <lineage>
        <taxon>Bacteria</taxon>
        <taxon>Bacillati</taxon>
        <taxon>Bacillota</taxon>
        <taxon>Bacilli</taxon>
        <taxon>Bacillales</taxon>
        <taxon>Paenibacillaceae</taxon>
        <taxon>Paenibacillus</taxon>
    </lineage>
</organism>
<sequence length="361" mass="40573">MKFIKPTAAVEVTRPIDNARSSTEVTPSSDIGQALTAAEQGKLWATYLGNTMAHCVLTHMLLHVEDPIIKDILTQAHNVSNQFSQTTKDILMKEEFPVPIGFTEADLVKSAPRLFADEFYLHYLKYVGKAGLSMYSIAVPLVSRSDVRTFFTQCVTQTLELMNLVNEGLIAKGLMAKPPYTPYPERAEFIQKQSYLNGFFGDVRPLQAMEITHLYDNIENTATSKAVLIAFSQVANSEQAKAYFLRGKEIAEKHHAQFTRFLEKENLAAPPIIDHFVTTSTTSPFSDKLMLFHKLDMFTMRIRTYGNALSMSARHDIAAKYARFLIQVGDYVEDGANILIEHEWLEQPPQAADRDALAAKK</sequence>
<dbReference type="OrthoDB" id="1675670at2"/>
<evidence type="ECO:0000313" key="1">
    <source>
        <dbReference type="EMBL" id="REE80220.1"/>
    </source>
</evidence>
<dbReference type="Proteomes" id="UP000256304">
    <property type="component" value="Unassembled WGS sequence"/>
</dbReference>
<proteinExistence type="predicted"/>
<gene>
    <name evidence="1" type="ORF">A8990_12169</name>
</gene>
<dbReference type="RefSeq" id="WP_116190376.1">
    <property type="nucleotide sequence ID" value="NZ_QTTN01000021.1"/>
</dbReference>
<dbReference type="Gene3D" id="1.20.1260.10">
    <property type="match status" value="2"/>
</dbReference>
<keyword evidence="2" id="KW-1185">Reference proteome</keyword>
<dbReference type="InterPro" id="IPR012347">
    <property type="entry name" value="Ferritin-like"/>
</dbReference>
<reference evidence="1 2" key="1">
    <citation type="submission" date="2018-08" db="EMBL/GenBank/DDBJ databases">
        <title>Genomic Encyclopedia of Type Strains, Phase III (KMG-III): the genomes of soil and plant-associated and newly described type strains.</title>
        <authorList>
            <person name="Whitman W."/>
        </authorList>
    </citation>
    <scope>NUCLEOTIDE SEQUENCE [LARGE SCALE GENOMIC DNA]</scope>
    <source>
        <strain evidence="1 2">CGMCC 1.10966</strain>
    </source>
</reference>
<dbReference type="AlphaFoldDB" id="A0A3D9RK11"/>
<comment type="caution">
    <text evidence="1">The sequence shown here is derived from an EMBL/GenBank/DDBJ whole genome shotgun (WGS) entry which is preliminary data.</text>
</comment>